<feature type="region of interest" description="Disordered" evidence="7">
    <location>
        <begin position="1050"/>
        <end position="1070"/>
    </location>
</feature>
<dbReference type="PANTHER" id="PTHR14042:SF24">
    <property type="entry name" value="PROTEIN DOPEY-1 HOMOLOG"/>
    <property type="match status" value="1"/>
</dbReference>
<dbReference type="Proteomes" id="UP000184300">
    <property type="component" value="Unassembled WGS sequence"/>
</dbReference>
<protein>
    <submittedName>
        <fullName evidence="11">Uncharacterized protein</fullName>
    </submittedName>
</protein>
<dbReference type="InterPro" id="IPR056457">
    <property type="entry name" value="DOP1_C"/>
</dbReference>
<dbReference type="RefSeq" id="XP_022402548.1">
    <property type="nucleotide sequence ID" value="XM_022550087.1"/>
</dbReference>
<dbReference type="SUPFAM" id="SSF48371">
    <property type="entry name" value="ARM repeat"/>
    <property type="match status" value="2"/>
</dbReference>
<evidence type="ECO:0000259" key="10">
    <source>
        <dbReference type="Pfam" id="PF24598"/>
    </source>
</evidence>
<keyword evidence="2" id="KW-0813">Transport</keyword>
<evidence type="ECO:0000259" key="8">
    <source>
        <dbReference type="Pfam" id="PF04118"/>
    </source>
</evidence>
<evidence type="ECO:0000259" key="9">
    <source>
        <dbReference type="Pfam" id="PF24597"/>
    </source>
</evidence>
<dbReference type="OrthoDB" id="297643at2759"/>
<dbReference type="STRING" id="1160497.A0A1L9VPP0"/>
<evidence type="ECO:0000256" key="2">
    <source>
        <dbReference type="ARBA" id="ARBA00022448"/>
    </source>
</evidence>
<evidence type="ECO:0000256" key="3">
    <source>
        <dbReference type="ARBA" id="ARBA00022927"/>
    </source>
</evidence>
<dbReference type="PANTHER" id="PTHR14042">
    <property type="entry name" value="DOPEY-RELATED"/>
    <property type="match status" value="1"/>
</dbReference>
<evidence type="ECO:0000256" key="7">
    <source>
        <dbReference type="SAM" id="MobiDB-lite"/>
    </source>
</evidence>
<evidence type="ECO:0000256" key="6">
    <source>
        <dbReference type="ARBA" id="ARBA00046326"/>
    </source>
</evidence>
<dbReference type="Pfam" id="PF04118">
    <property type="entry name" value="Dopey_N"/>
    <property type="match status" value="1"/>
</dbReference>
<dbReference type="GO" id="GO:0000139">
    <property type="term" value="C:Golgi membrane"/>
    <property type="evidence" value="ECO:0007669"/>
    <property type="project" value="UniProtKB-SubCell"/>
</dbReference>
<feature type="domain" description="DOP1-like middle TPR" evidence="9">
    <location>
        <begin position="395"/>
        <end position="616"/>
    </location>
</feature>
<proteinExistence type="inferred from homology"/>
<comment type="similarity">
    <text evidence="6">Belongs to the DOP1 family.</text>
</comment>
<evidence type="ECO:0000256" key="1">
    <source>
        <dbReference type="ARBA" id="ARBA00004395"/>
    </source>
</evidence>
<evidence type="ECO:0000256" key="4">
    <source>
        <dbReference type="ARBA" id="ARBA00023034"/>
    </source>
</evidence>
<keyword evidence="5" id="KW-0472">Membrane</keyword>
<evidence type="ECO:0000256" key="5">
    <source>
        <dbReference type="ARBA" id="ARBA00023136"/>
    </source>
</evidence>
<keyword evidence="3" id="KW-0653">Protein transport</keyword>
<dbReference type="InterPro" id="IPR056458">
    <property type="entry name" value="TPR_DOP1_M"/>
</dbReference>
<dbReference type="GO" id="GO:0005829">
    <property type="term" value="C:cytosol"/>
    <property type="evidence" value="ECO:0007669"/>
    <property type="project" value="GOC"/>
</dbReference>
<name>A0A1L9VPP0_ASPGL</name>
<evidence type="ECO:0000313" key="11">
    <source>
        <dbReference type="EMBL" id="OJJ85854.1"/>
    </source>
</evidence>
<accession>A0A1L9VPP0</accession>
<reference evidence="12" key="1">
    <citation type="journal article" date="2017" name="Genome Biol.">
        <title>Comparative genomics reveals high biological diversity and specific adaptations in the industrially and medically important fungal genus Aspergillus.</title>
        <authorList>
            <person name="de Vries R.P."/>
            <person name="Riley R."/>
            <person name="Wiebenga A."/>
            <person name="Aguilar-Osorio G."/>
            <person name="Amillis S."/>
            <person name="Uchima C.A."/>
            <person name="Anderluh G."/>
            <person name="Asadollahi M."/>
            <person name="Askin M."/>
            <person name="Barry K."/>
            <person name="Battaglia E."/>
            <person name="Bayram O."/>
            <person name="Benocci T."/>
            <person name="Braus-Stromeyer S.A."/>
            <person name="Caldana C."/>
            <person name="Canovas D."/>
            <person name="Cerqueira G.C."/>
            <person name="Chen F."/>
            <person name="Chen W."/>
            <person name="Choi C."/>
            <person name="Clum A."/>
            <person name="Dos Santos R.A."/>
            <person name="Damasio A.R."/>
            <person name="Diallinas G."/>
            <person name="Emri T."/>
            <person name="Fekete E."/>
            <person name="Flipphi M."/>
            <person name="Freyberg S."/>
            <person name="Gallo A."/>
            <person name="Gournas C."/>
            <person name="Habgood R."/>
            <person name="Hainaut M."/>
            <person name="Harispe M.L."/>
            <person name="Henrissat B."/>
            <person name="Hilden K.S."/>
            <person name="Hope R."/>
            <person name="Hossain A."/>
            <person name="Karabika E."/>
            <person name="Karaffa L."/>
            <person name="Karanyi Z."/>
            <person name="Krasevec N."/>
            <person name="Kuo A."/>
            <person name="Kusch H."/>
            <person name="LaButti K."/>
            <person name="Lagendijk E.L."/>
            <person name="Lapidus A."/>
            <person name="Levasseur A."/>
            <person name="Lindquist E."/>
            <person name="Lipzen A."/>
            <person name="Logrieco A.F."/>
            <person name="MacCabe A."/>
            <person name="Maekelae M.R."/>
            <person name="Malavazi I."/>
            <person name="Melin P."/>
            <person name="Meyer V."/>
            <person name="Mielnichuk N."/>
            <person name="Miskei M."/>
            <person name="Molnar A.P."/>
            <person name="Mule G."/>
            <person name="Ngan C.Y."/>
            <person name="Orejas M."/>
            <person name="Orosz E."/>
            <person name="Ouedraogo J.P."/>
            <person name="Overkamp K.M."/>
            <person name="Park H.-S."/>
            <person name="Perrone G."/>
            <person name="Piumi F."/>
            <person name="Punt P.J."/>
            <person name="Ram A.F."/>
            <person name="Ramon A."/>
            <person name="Rauscher S."/>
            <person name="Record E."/>
            <person name="Riano-Pachon D.M."/>
            <person name="Robert V."/>
            <person name="Roehrig J."/>
            <person name="Ruller R."/>
            <person name="Salamov A."/>
            <person name="Salih N.S."/>
            <person name="Samson R.A."/>
            <person name="Sandor E."/>
            <person name="Sanguinetti M."/>
            <person name="Schuetze T."/>
            <person name="Sepcic K."/>
            <person name="Shelest E."/>
            <person name="Sherlock G."/>
            <person name="Sophianopoulou V."/>
            <person name="Squina F.M."/>
            <person name="Sun H."/>
            <person name="Susca A."/>
            <person name="Todd R.B."/>
            <person name="Tsang A."/>
            <person name="Unkles S.E."/>
            <person name="van de Wiele N."/>
            <person name="van Rossen-Uffink D."/>
            <person name="Oliveira J.V."/>
            <person name="Vesth T.C."/>
            <person name="Visser J."/>
            <person name="Yu J.-H."/>
            <person name="Zhou M."/>
            <person name="Andersen M.R."/>
            <person name="Archer D.B."/>
            <person name="Baker S.E."/>
            <person name="Benoit I."/>
            <person name="Brakhage A.A."/>
            <person name="Braus G.H."/>
            <person name="Fischer R."/>
            <person name="Frisvad J.C."/>
            <person name="Goldman G.H."/>
            <person name="Houbraken J."/>
            <person name="Oakley B."/>
            <person name="Pocsi I."/>
            <person name="Scazzocchio C."/>
            <person name="Seiboth B."/>
            <person name="vanKuyk P.A."/>
            <person name="Wortman J."/>
            <person name="Dyer P.S."/>
            <person name="Grigoriev I.V."/>
        </authorList>
    </citation>
    <scope>NUCLEOTIDE SEQUENCE [LARGE SCALE GENOMIC DNA]</scope>
    <source>
        <strain evidence="12">CBS 516.65</strain>
    </source>
</reference>
<organism evidence="11 12">
    <name type="scientific">Aspergillus glaucus CBS 516.65</name>
    <dbReference type="NCBI Taxonomy" id="1160497"/>
    <lineage>
        <taxon>Eukaryota</taxon>
        <taxon>Fungi</taxon>
        <taxon>Dikarya</taxon>
        <taxon>Ascomycota</taxon>
        <taxon>Pezizomycotina</taxon>
        <taxon>Eurotiomycetes</taxon>
        <taxon>Eurotiomycetidae</taxon>
        <taxon>Eurotiales</taxon>
        <taxon>Aspergillaceae</taxon>
        <taxon>Aspergillus</taxon>
        <taxon>Aspergillus subgen. Aspergillus</taxon>
    </lineage>
</organism>
<feature type="region of interest" description="Disordered" evidence="7">
    <location>
        <begin position="365"/>
        <end position="388"/>
    </location>
</feature>
<sequence>MSLDPSAFPRSISPASSDSSLTRSRLRGKEDDLKKNKNYRRYASSVERALSLFDTALQEWADYISFLSRLLKALQAHPPELPVVPHKVLVSKRLSQCLNPTLPSGVHQKALEVYTYVFGLIKSEGLSHDLPLYLPGIAPTLTFASLTVRPLFLSLVETYMCPLEPWAIRPALKAILLALLPGLEEETSDDFDPTLRLINKFRDAAGQMDTQKTGAETGVSVQYFWQCLFLASITSPSRRSGVLAYLNRYLPKLGMTGRRPSVAEMGDSVDMSPDMLAAANSVIHPEPGLLIRCFASGLFDEQVLVQRNFLDLLVTHLPLSSPILQSRITKDDLQRLIIAAVGVVARRDMSLNRRLWAWLLGPEPANERSSFEGRNSTSDNPKQGPDSREITQSEYFNRFGLQSLAKGLLETIEQDLRLPSERSRPFRMSLSLMDRWEVGGYIVPTVFLPIMKNVQVFETTAPKGQFDEVFRSASAFFDGVESGAIFSELLELVDWKAGDLESKQDKVLDNLKLANFILENFNVREEDMVLVHVPLLVLSVLVKMNQLSALPEDRPVTRDQRQATSNLLIRTVNNLVGLLIERAFLNKSSHERKVSNVKQTSSAGHEDILNRIHTFYDKSKNSLDLPQLPFLPKQMSELIVREAHELAISSLESRDNIFPIQERVNLLIALLKKVSKSRSLRDRRFYLAICNRMQMNQDGITPASFSVVSSVTSALTSLYFIHSPGYYASYEDISDLIPILVKQLWRFLSPSSPKFHVEAVRCLWHLHSVSWQDHLVEASITSLMVGSLQSLSYHVSSEEQAGRYFVLWNHSHHGTYELPPKQVNDVGKSSFSYHSSMLERPLFIVLDLLSQGASEASQAVQMWLQDLPSIHKVFRIVISNLDTLFLRAAHNAVEGQNLAVSGDDYKECNYLFQTVSEIISALSPNAWIALLHHTLDDKNNNTSASEEHPEGKNVHSTIFNATLKVVGGQRPSASQSNAEEVRLQRTSLSVMRQLLLGPGAEDLADSGVDTFLVEQLVLVLERGGSVAVQGAIIDALLAALKVRFAQAYLPPPPPRPKHQRTNSRDRLTSPSLLSFTSDKADKGHSAPALPQPPQQLMECLIKGISSPNSREILDKWILLLCEVLVPLYSSSIFHILLKLVECFCKEIESSYDNLQVAFKQTESWPEDRAEHVTIALLTGLETCIGTAHDRLLVEESHPPVTKSPDASQGFFGNMVSGVFTSDANQTRTSAANNRLTVLLCFQDAVRLCFSIWSWGASERNGPPHDSESMASFQYTSLRMRNRSRRILEHLFTAEALECLETLVEMWTKSDAGNSSLIFDLLHTLDGSRPKIAIPAIFNAIYTRTNPHALDPSRKSALASNITENDLAAFMVTYARSLDDDVLDEIWADCTTFLRDVLSNPFPHRQILPRLVEFAAILGTKLENTNFGDNRRMRKELGDVLLRLLTAVFTSKPFSTDSGHARKISRDYDGISSTNVGPDDMLSILAISMPAFTTTLGDSDRISTATTGISSNVIGPILRSRLFPNNVNRSVLVLLQHIAKVPAAAKSWKKDIADAFNDHRFFSSQIDLVKDGWMNLLRQWVIADKDRLSELLARLPPPSTAGLMFGVGASAARLEADRKAQLNLRRIALLILCANDDYFAGELPGLLRKLEDLLAATSSSSPSSATRAEIFMVLRALALKTSTTTLIPFWPLINTELQEALSAVPAGQNQELYNPYSMLQACKVLDTMLVLAPDDFQLLEWLFVTDTIDAVYPPDRWEPIALADEVSQSLGVQSGSSPTSPVDAIEFNNSKRQPWLTSDWIRETAKDEIVERVLRPFFDRLSIHAFESTYTMSNPDLDVCRDDLLADLFNESTMAN</sequence>
<feature type="compositionally biased region" description="Polar residues" evidence="7">
    <location>
        <begin position="372"/>
        <end position="381"/>
    </location>
</feature>
<feature type="domain" description="DOP1 N-terminal" evidence="8">
    <location>
        <begin position="37"/>
        <end position="363"/>
    </location>
</feature>
<dbReference type="InterPro" id="IPR016024">
    <property type="entry name" value="ARM-type_fold"/>
</dbReference>
<feature type="domain" description="DOP1-like C-terminal" evidence="10">
    <location>
        <begin position="1369"/>
        <end position="1829"/>
    </location>
</feature>
<keyword evidence="12" id="KW-1185">Reference proteome</keyword>
<dbReference type="InterPro" id="IPR040314">
    <property type="entry name" value="DOP1"/>
</dbReference>
<dbReference type="VEuPathDB" id="FungiDB:ASPGLDRAFT_80791"/>
<comment type="subcellular location">
    <subcellularLocation>
        <location evidence="1">Golgi apparatus membrane</location>
        <topology evidence="1">Peripheral membrane protein</topology>
    </subcellularLocation>
</comment>
<feature type="compositionally biased region" description="Low complexity" evidence="7">
    <location>
        <begin position="11"/>
        <end position="23"/>
    </location>
</feature>
<dbReference type="Pfam" id="PF24597">
    <property type="entry name" value="TPR_DOP1_M"/>
    <property type="match status" value="1"/>
</dbReference>
<dbReference type="GO" id="GO:0015031">
    <property type="term" value="P:protein transport"/>
    <property type="evidence" value="ECO:0007669"/>
    <property type="project" value="UniProtKB-KW"/>
</dbReference>
<evidence type="ECO:0000313" key="12">
    <source>
        <dbReference type="Proteomes" id="UP000184300"/>
    </source>
</evidence>
<dbReference type="EMBL" id="KV878893">
    <property type="protein sequence ID" value="OJJ85854.1"/>
    <property type="molecule type" value="Genomic_DNA"/>
</dbReference>
<feature type="region of interest" description="Disordered" evidence="7">
    <location>
        <begin position="1"/>
        <end position="32"/>
    </location>
</feature>
<dbReference type="GO" id="GO:0006895">
    <property type="term" value="P:Golgi to endosome transport"/>
    <property type="evidence" value="ECO:0007669"/>
    <property type="project" value="InterPro"/>
</dbReference>
<dbReference type="GO" id="GO:0005802">
    <property type="term" value="C:trans-Golgi network"/>
    <property type="evidence" value="ECO:0007669"/>
    <property type="project" value="TreeGrafter"/>
</dbReference>
<dbReference type="GO" id="GO:0005768">
    <property type="term" value="C:endosome"/>
    <property type="evidence" value="ECO:0007669"/>
    <property type="project" value="TreeGrafter"/>
</dbReference>
<dbReference type="Pfam" id="PF24598">
    <property type="entry name" value="DOP1_C"/>
    <property type="match status" value="1"/>
</dbReference>
<gene>
    <name evidence="11" type="ORF">ASPGLDRAFT_80791</name>
</gene>
<dbReference type="GeneID" id="34466347"/>
<dbReference type="InterPro" id="IPR007249">
    <property type="entry name" value="DOP1_N"/>
</dbReference>
<keyword evidence="4" id="KW-0333">Golgi apparatus</keyword>